<name>A0A9D4LB50_DREPO</name>
<dbReference type="OrthoDB" id="6130130at2759"/>
<reference evidence="4" key="1">
    <citation type="journal article" date="2019" name="bioRxiv">
        <title>The Genome of the Zebra Mussel, Dreissena polymorpha: A Resource for Invasive Species Research.</title>
        <authorList>
            <person name="McCartney M.A."/>
            <person name="Auch B."/>
            <person name="Kono T."/>
            <person name="Mallez S."/>
            <person name="Zhang Y."/>
            <person name="Obille A."/>
            <person name="Becker A."/>
            <person name="Abrahante J.E."/>
            <person name="Garbe J."/>
            <person name="Badalamenti J.P."/>
            <person name="Herman A."/>
            <person name="Mangelson H."/>
            <person name="Liachko I."/>
            <person name="Sullivan S."/>
            <person name="Sone E.D."/>
            <person name="Koren S."/>
            <person name="Silverstein K.A.T."/>
            <person name="Beckman K.B."/>
            <person name="Gohl D.M."/>
        </authorList>
    </citation>
    <scope>NUCLEOTIDE SEQUENCE</scope>
    <source>
        <strain evidence="4">Duluth1</strain>
        <tissue evidence="4">Whole animal</tissue>
    </source>
</reference>
<feature type="compositionally biased region" description="Basic and acidic residues" evidence="1">
    <location>
        <begin position="127"/>
        <end position="144"/>
    </location>
</feature>
<dbReference type="AlphaFoldDB" id="A0A9D4LB50"/>
<keyword evidence="2" id="KW-0472">Membrane</keyword>
<protein>
    <submittedName>
        <fullName evidence="4">Uncharacterized protein</fullName>
    </submittedName>
</protein>
<feature type="compositionally biased region" description="Basic and acidic residues" evidence="1">
    <location>
        <begin position="94"/>
        <end position="104"/>
    </location>
</feature>
<proteinExistence type="predicted"/>
<feature type="region of interest" description="Disordered" evidence="1">
    <location>
        <begin position="79"/>
        <end position="144"/>
    </location>
</feature>
<evidence type="ECO:0000256" key="3">
    <source>
        <dbReference type="SAM" id="SignalP"/>
    </source>
</evidence>
<keyword evidence="5" id="KW-1185">Reference proteome</keyword>
<evidence type="ECO:0000313" key="5">
    <source>
        <dbReference type="Proteomes" id="UP000828390"/>
    </source>
</evidence>
<evidence type="ECO:0000256" key="2">
    <source>
        <dbReference type="SAM" id="Phobius"/>
    </source>
</evidence>
<keyword evidence="2" id="KW-1133">Transmembrane helix</keyword>
<keyword evidence="2" id="KW-0812">Transmembrane</keyword>
<feature type="transmembrane region" description="Helical" evidence="2">
    <location>
        <begin position="50"/>
        <end position="74"/>
    </location>
</feature>
<organism evidence="4 5">
    <name type="scientific">Dreissena polymorpha</name>
    <name type="common">Zebra mussel</name>
    <name type="synonym">Mytilus polymorpha</name>
    <dbReference type="NCBI Taxonomy" id="45954"/>
    <lineage>
        <taxon>Eukaryota</taxon>
        <taxon>Metazoa</taxon>
        <taxon>Spiralia</taxon>
        <taxon>Lophotrochozoa</taxon>
        <taxon>Mollusca</taxon>
        <taxon>Bivalvia</taxon>
        <taxon>Autobranchia</taxon>
        <taxon>Heteroconchia</taxon>
        <taxon>Euheterodonta</taxon>
        <taxon>Imparidentia</taxon>
        <taxon>Neoheterodontei</taxon>
        <taxon>Myida</taxon>
        <taxon>Dreissenoidea</taxon>
        <taxon>Dreissenidae</taxon>
        <taxon>Dreissena</taxon>
    </lineage>
</organism>
<reference evidence="4" key="2">
    <citation type="submission" date="2020-11" db="EMBL/GenBank/DDBJ databases">
        <authorList>
            <person name="McCartney M.A."/>
            <person name="Auch B."/>
            <person name="Kono T."/>
            <person name="Mallez S."/>
            <person name="Becker A."/>
            <person name="Gohl D.M."/>
            <person name="Silverstein K.A.T."/>
            <person name="Koren S."/>
            <person name="Bechman K.B."/>
            <person name="Herman A."/>
            <person name="Abrahante J.E."/>
            <person name="Garbe J."/>
        </authorList>
    </citation>
    <scope>NUCLEOTIDE SEQUENCE</scope>
    <source>
        <strain evidence="4">Duluth1</strain>
        <tissue evidence="4">Whole animal</tissue>
    </source>
</reference>
<accession>A0A9D4LB50</accession>
<feature type="signal peptide" evidence="3">
    <location>
        <begin position="1"/>
        <end position="21"/>
    </location>
</feature>
<sequence>MWWNLRLIALTCAVLIAVSNAQQCRVVPKCTCDIDGESVDVEEQHTGSELLAGTVGALGSVVVTGGGLGVWYMVRGRKDVTPSDMDDDSASSGEDNRGDQKERPPPYNNDSGQGEDNFRGGNVYRAGRHDPNMHRSGIRMESEF</sequence>
<feature type="chain" id="PRO_5039636360" evidence="3">
    <location>
        <begin position="22"/>
        <end position="144"/>
    </location>
</feature>
<evidence type="ECO:0000256" key="1">
    <source>
        <dbReference type="SAM" id="MobiDB-lite"/>
    </source>
</evidence>
<evidence type="ECO:0000313" key="4">
    <source>
        <dbReference type="EMBL" id="KAH3854554.1"/>
    </source>
</evidence>
<dbReference type="EMBL" id="JAIWYP010000003">
    <property type="protein sequence ID" value="KAH3854554.1"/>
    <property type="molecule type" value="Genomic_DNA"/>
</dbReference>
<comment type="caution">
    <text evidence="4">The sequence shown here is derived from an EMBL/GenBank/DDBJ whole genome shotgun (WGS) entry which is preliminary data.</text>
</comment>
<keyword evidence="3" id="KW-0732">Signal</keyword>
<gene>
    <name evidence="4" type="ORF">DPMN_097097</name>
</gene>
<dbReference type="Proteomes" id="UP000828390">
    <property type="component" value="Unassembled WGS sequence"/>
</dbReference>